<name>A0A345YIZ8_9SPHN</name>
<dbReference type="InterPro" id="IPR046425">
    <property type="entry name" value="ClpX_bact"/>
</dbReference>
<evidence type="ECO:0000313" key="9">
    <source>
        <dbReference type="EMBL" id="AXK43900.1"/>
    </source>
</evidence>
<dbReference type="GO" id="GO:0051301">
    <property type="term" value="P:cell division"/>
    <property type="evidence" value="ECO:0007669"/>
    <property type="project" value="TreeGrafter"/>
</dbReference>
<evidence type="ECO:0000256" key="4">
    <source>
        <dbReference type="ARBA" id="ARBA00022840"/>
    </source>
</evidence>
<keyword evidence="1 6" id="KW-0479">Metal-binding</keyword>
<evidence type="ECO:0000256" key="5">
    <source>
        <dbReference type="ARBA" id="ARBA00023186"/>
    </source>
</evidence>
<evidence type="ECO:0000313" key="10">
    <source>
        <dbReference type="Proteomes" id="UP000254508"/>
    </source>
</evidence>
<dbReference type="InterPro" id="IPR003593">
    <property type="entry name" value="AAA+_ATPase"/>
</dbReference>
<dbReference type="GO" id="GO:0016887">
    <property type="term" value="F:ATP hydrolysis activity"/>
    <property type="evidence" value="ECO:0007669"/>
    <property type="project" value="InterPro"/>
</dbReference>
<protein>
    <recommendedName>
        <fullName evidence="6">ATP-dependent Clp protease ATP-binding subunit ClpX</fullName>
    </recommendedName>
</protein>
<keyword evidence="3 6" id="KW-0862">Zinc</keyword>
<dbReference type="GO" id="GO:0046983">
    <property type="term" value="F:protein dimerization activity"/>
    <property type="evidence" value="ECO:0007669"/>
    <property type="project" value="UniProtKB-UniRule"/>
</dbReference>
<keyword evidence="5 6" id="KW-0143">Chaperone</keyword>
<dbReference type="GO" id="GO:0140662">
    <property type="term" value="F:ATP-dependent protein folding chaperone"/>
    <property type="evidence" value="ECO:0007669"/>
    <property type="project" value="InterPro"/>
</dbReference>
<dbReference type="NCBIfam" id="NF003745">
    <property type="entry name" value="PRK05342.1"/>
    <property type="match status" value="1"/>
</dbReference>
<proteinExistence type="inferred from homology"/>
<accession>A0A345YIZ8</accession>
<evidence type="ECO:0000256" key="6">
    <source>
        <dbReference type="HAMAP-Rule" id="MF_00175"/>
    </source>
</evidence>
<dbReference type="InterPro" id="IPR050052">
    <property type="entry name" value="ATP-dep_Clp_protease_ClpX"/>
</dbReference>
<dbReference type="Pfam" id="PF07724">
    <property type="entry name" value="AAA_2"/>
    <property type="match status" value="1"/>
</dbReference>
<keyword evidence="4 6" id="KW-0067">ATP-binding</keyword>
<dbReference type="SUPFAM" id="SSF52540">
    <property type="entry name" value="P-loop containing nucleoside triphosphate hydrolases"/>
    <property type="match status" value="1"/>
</dbReference>
<dbReference type="SMART" id="SM00382">
    <property type="entry name" value="AAA"/>
    <property type="match status" value="1"/>
</dbReference>
<dbReference type="AlphaFoldDB" id="A0A345YIZ8"/>
<dbReference type="InterPro" id="IPR019489">
    <property type="entry name" value="Clp_ATPase_C"/>
</dbReference>
<feature type="binding site" evidence="6 7">
    <location>
        <position position="35"/>
    </location>
    <ligand>
        <name>Zn(2+)</name>
        <dbReference type="ChEBI" id="CHEBI:29105"/>
    </ligand>
</feature>
<dbReference type="PROSITE" id="PS51902">
    <property type="entry name" value="CLPX_ZB"/>
    <property type="match status" value="1"/>
</dbReference>
<evidence type="ECO:0000256" key="1">
    <source>
        <dbReference type="ARBA" id="ARBA00022723"/>
    </source>
</evidence>
<dbReference type="HAMAP" id="MF_00175">
    <property type="entry name" value="ClpX"/>
    <property type="match status" value="1"/>
</dbReference>
<dbReference type="CDD" id="cd19497">
    <property type="entry name" value="RecA-like_ClpX"/>
    <property type="match status" value="1"/>
</dbReference>
<dbReference type="GO" id="GO:0008233">
    <property type="term" value="F:peptidase activity"/>
    <property type="evidence" value="ECO:0007669"/>
    <property type="project" value="UniProtKB-KW"/>
</dbReference>
<dbReference type="Gene3D" id="1.10.8.60">
    <property type="match status" value="1"/>
</dbReference>
<gene>
    <name evidence="6" type="primary">clpX</name>
    <name evidence="9" type="ORF">DVR09_15715</name>
</gene>
<keyword evidence="9" id="KW-0645">Protease</keyword>
<dbReference type="InterPro" id="IPR027417">
    <property type="entry name" value="P-loop_NTPase"/>
</dbReference>
<dbReference type="KEGG" id="err:DVR09_15715"/>
<dbReference type="Pfam" id="PF06689">
    <property type="entry name" value="zf-C4_ClpX"/>
    <property type="match status" value="1"/>
</dbReference>
<dbReference type="GO" id="GO:0051082">
    <property type="term" value="F:unfolded protein binding"/>
    <property type="evidence" value="ECO:0007669"/>
    <property type="project" value="UniProtKB-UniRule"/>
</dbReference>
<keyword evidence="9" id="KW-0378">Hydrolase</keyword>
<comment type="function">
    <text evidence="6">ATP-dependent specificity component of the Clp protease. It directs the protease to specific substrates. Can perform chaperone functions in the absence of ClpP.</text>
</comment>
<sequence length="419" mass="45539">MSEQGTTPKKLHCSFCGLSQDEVKQLVAGPNVFICDECIELAHDQILEKIEKGCIAANGEMPSPREIREFLDDYVIGQEHAKIVLSVAVHNHYKRLNHAQQKTDVELQKSNILLIGPTGTGKTLVASALAKALDVPFCITDATTLTESGYVGEDVDSIVTKLLQAADGDVEKAQRGIIYIDEIDKITRKGDGPSITRDVSGEGVQQALLKIIEGTVANVRGQVGRKNPQEQTIAVDTSNILFICGGAFAGLDKIIESRLVTRSMGFGNSIGDAKKQKTGELFAKKTQDDLVRFGLIPEFIGRLPVIATLEDLDEDMLTEILTKPKNALVRQYQTLFGMSGVALDIDEGAVREIAKMAIERKTGARGLRATLEDLLLKSMYDLPEMQGVEKVIVDADVVRGKKEPLRVAAANDEAKEIAA</sequence>
<comment type="subunit">
    <text evidence="6">Component of the ClpX-ClpP complex. Forms a hexameric ring that, in the presence of ATP, binds to fourteen ClpP subunits assembled into a disk-like structure with a central cavity, resembling the structure of eukaryotic proteasomes.</text>
</comment>
<dbReference type="PANTHER" id="PTHR48102:SF7">
    <property type="entry name" value="ATP-DEPENDENT CLP PROTEASE ATP-BINDING SUBUNIT CLPX-LIKE, MITOCHONDRIAL"/>
    <property type="match status" value="1"/>
</dbReference>
<dbReference type="GO" id="GO:0008270">
    <property type="term" value="F:zinc ion binding"/>
    <property type="evidence" value="ECO:0007669"/>
    <property type="project" value="UniProtKB-UniRule"/>
</dbReference>
<comment type="similarity">
    <text evidence="6 7">Belongs to the ClpX chaperone family.</text>
</comment>
<dbReference type="EMBL" id="CP031358">
    <property type="protein sequence ID" value="AXK43900.1"/>
    <property type="molecule type" value="Genomic_DNA"/>
</dbReference>
<dbReference type="RefSeq" id="WP_115418213.1">
    <property type="nucleotide sequence ID" value="NZ_CP031358.1"/>
</dbReference>
<evidence type="ECO:0000259" key="8">
    <source>
        <dbReference type="PROSITE" id="PS51902"/>
    </source>
</evidence>
<dbReference type="SUPFAM" id="SSF57716">
    <property type="entry name" value="Glucocorticoid receptor-like (DNA-binding domain)"/>
    <property type="match status" value="1"/>
</dbReference>
<dbReference type="InterPro" id="IPR038366">
    <property type="entry name" value="Znf_CppX_C4_sf"/>
</dbReference>
<keyword evidence="2 6" id="KW-0547">Nucleotide-binding</keyword>
<dbReference type="Gene3D" id="3.40.50.300">
    <property type="entry name" value="P-loop containing nucleotide triphosphate hydrolases"/>
    <property type="match status" value="1"/>
</dbReference>
<dbReference type="FunFam" id="1.10.8.60:FF:000002">
    <property type="entry name" value="ATP-dependent Clp protease ATP-binding subunit ClpX"/>
    <property type="match status" value="1"/>
</dbReference>
<keyword evidence="9" id="KW-0614">Plasmid</keyword>
<dbReference type="GO" id="GO:0009376">
    <property type="term" value="C:HslUV protease complex"/>
    <property type="evidence" value="ECO:0007669"/>
    <property type="project" value="TreeGrafter"/>
</dbReference>
<organism evidence="9 10">
    <name type="scientific">Erythrobacter aureus</name>
    <dbReference type="NCBI Taxonomy" id="2182384"/>
    <lineage>
        <taxon>Bacteria</taxon>
        <taxon>Pseudomonadati</taxon>
        <taxon>Pseudomonadota</taxon>
        <taxon>Alphaproteobacteria</taxon>
        <taxon>Sphingomonadales</taxon>
        <taxon>Erythrobacteraceae</taxon>
        <taxon>Erythrobacter/Porphyrobacter group</taxon>
        <taxon>Erythrobacter</taxon>
    </lineage>
</organism>
<dbReference type="InterPro" id="IPR059188">
    <property type="entry name" value="Znf_CLPX-like"/>
</dbReference>
<keyword evidence="10" id="KW-1185">Reference proteome</keyword>
<dbReference type="Gene3D" id="6.20.220.10">
    <property type="entry name" value="ClpX chaperone, C4-type zinc finger domain"/>
    <property type="match status" value="1"/>
</dbReference>
<dbReference type="GO" id="GO:0005524">
    <property type="term" value="F:ATP binding"/>
    <property type="evidence" value="ECO:0007669"/>
    <property type="project" value="UniProtKB-UniRule"/>
</dbReference>
<dbReference type="SMART" id="SM00994">
    <property type="entry name" value="zf-C4_ClpX"/>
    <property type="match status" value="1"/>
</dbReference>
<dbReference type="GO" id="GO:0051603">
    <property type="term" value="P:proteolysis involved in protein catabolic process"/>
    <property type="evidence" value="ECO:0007669"/>
    <property type="project" value="TreeGrafter"/>
</dbReference>
<dbReference type="Proteomes" id="UP000254508">
    <property type="component" value="Plasmid unnamed"/>
</dbReference>
<evidence type="ECO:0000256" key="3">
    <source>
        <dbReference type="ARBA" id="ARBA00022833"/>
    </source>
</evidence>
<feature type="binding site" evidence="6 7">
    <location>
        <position position="38"/>
    </location>
    <ligand>
        <name>Zn(2+)</name>
        <dbReference type="ChEBI" id="CHEBI:29105"/>
    </ligand>
</feature>
<dbReference type="InterPro" id="IPR004487">
    <property type="entry name" value="Clp_protease_ATP-bd_su_ClpX"/>
</dbReference>
<evidence type="ECO:0000256" key="2">
    <source>
        <dbReference type="ARBA" id="ARBA00022741"/>
    </source>
</evidence>
<dbReference type="NCBIfam" id="TIGR00382">
    <property type="entry name" value="clpX"/>
    <property type="match status" value="1"/>
</dbReference>
<feature type="binding site" evidence="6">
    <location>
        <begin position="117"/>
        <end position="124"/>
    </location>
    <ligand>
        <name>ATP</name>
        <dbReference type="ChEBI" id="CHEBI:30616"/>
    </ligand>
</feature>
<reference evidence="9 10" key="1">
    <citation type="submission" date="2018-07" db="EMBL/GenBank/DDBJ databases">
        <title>Genome sequence of Erythrobacter strain YH-07, an antagonistic bacterium isolated from Yellow Sea.</title>
        <authorList>
            <person name="Tang T."/>
            <person name="Liu Q."/>
            <person name="Sun X."/>
        </authorList>
    </citation>
    <scope>NUCLEOTIDE SEQUENCE [LARGE SCALE GENOMIC DNA]</scope>
    <source>
        <strain evidence="9 10">YH-07</strain>
        <plasmid evidence="9 10">unnamed</plasmid>
    </source>
</reference>
<dbReference type="PANTHER" id="PTHR48102">
    <property type="entry name" value="ATP-DEPENDENT CLP PROTEASE ATP-BINDING SUBUNIT CLPX-LIKE, MITOCHONDRIAL-RELATED"/>
    <property type="match status" value="1"/>
</dbReference>
<dbReference type="SMART" id="SM01086">
    <property type="entry name" value="ClpB_D2-small"/>
    <property type="match status" value="1"/>
</dbReference>
<feature type="binding site" evidence="6 7">
    <location>
        <position position="16"/>
    </location>
    <ligand>
        <name>Zn(2+)</name>
        <dbReference type="ChEBI" id="CHEBI:29105"/>
    </ligand>
</feature>
<dbReference type="InterPro" id="IPR003959">
    <property type="entry name" value="ATPase_AAA_core"/>
</dbReference>
<geneLocation type="plasmid" evidence="9 10">
    <name>unnamed</name>
</geneLocation>
<evidence type="ECO:0000256" key="7">
    <source>
        <dbReference type="PROSITE-ProRule" id="PRU01250"/>
    </source>
</evidence>
<dbReference type="Pfam" id="PF10431">
    <property type="entry name" value="ClpB_D2-small"/>
    <property type="match status" value="1"/>
</dbReference>
<dbReference type="InterPro" id="IPR010603">
    <property type="entry name" value="Znf_CppX_C4"/>
</dbReference>
<dbReference type="OrthoDB" id="9804062at2"/>
<feature type="binding site" evidence="6 7">
    <location>
        <position position="13"/>
    </location>
    <ligand>
        <name>Zn(2+)</name>
        <dbReference type="ChEBI" id="CHEBI:29105"/>
    </ligand>
</feature>
<feature type="domain" description="ClpX-type ZB" evidence="8">
    <location>
        <begin position="1"/>
        <end position="54"/>
    </location>
</feature>